<reference evidence="1 2" key="1">
    <citation type="submission" date="2018-09" db="EMBL/GenBank/DDBJ databases">
        <authorList>
            <person name="Zhu H."/>
        </authorList>
    </citation>
    <scope>NUCLEOTIDE SEQUENCE [LARGE SCALE GENOMIC DNA]</scope>
    <source>
        <strain evidence="1 2">K2R01-6</strain>
    </source>
</reference>
<evidence type="ECO:0000313" key="1">
    <source>
        <dbReference type="EMBL" id="RJF90641.1"/>
    </source>
</evidence>
<dbReference type="EMBL" id="QYUM01000003">
    <property type="protein sequence ID" value="RJF90641.1"/>
    <property type="molecule type" value="Genomic_DNA"/>
</dbReference>
<comment type="caution">
    <text evidence="1">The sequence shown here is derived from an EMBL/GenBank/DDBJ whole genome shotgun (WGS) entry which is preliminary data.</text>
</comment>
<evidence type="ECO:0000313" key="2">
    <source>
        <dbReference type="Proteomes" id="UP000286100"/>
    </source>
</evidence>
<dbReference type="Proteomes" id="UP000286100">
    <property type="component" value="Unassembled WGS sequence"/>
</dbReference>
<dbReference type="AlphaFoldDB" id="A0A418WKS0"/>
<sequence>MQFLALRKSEHVSVAFAQLVETLCSNLLIEAGVGDAPVEGVLRIRDVANRLGLATGPVADLRRAGIFQTRVALGTAFIFEGFVEAEIEAIATDIKRRCDLRSAARRLGISCHGVEQLMALGVLPLLDHQFFKARYGAPQTTTEALEALERRLLEQAHPQLNGKSIALHRAVQAIGGRQKPWGPILQALLNGEIPFAINNLTGAWSRRIIVDKNHVAVLRDLEFDPTAYRDFPYAQVMTRVDAGEVFNLPPGETIHLLRQFDSTAHCKDLPVSCVLEIAKQQIASVEISMRLRTSLARAHRHAAAHNLPRLHDVSWCRPTADRVVFGHLANGADLHGEQVRTCSGVSRREGKMI</sequence>
<accession>A0A418WKS0</accession>
<gene>
    <name evidence="1" type="ORF">D3876_10515</name>
</gene>
<organism evidence="1 2">
    <name type="scientific">Sphingomonas cavernae</name>
    <dbReference type="NCBI Taxonomy" id="2320861"/>
    <lineage>
        <taxon>Bacteria</taxon>
        <taxon>Pseudomonadati</taxon>
        <taxon>Pseudomonadota</taxon>
        <taxon>Alphaproteobacteria</taxon>
        <taxon>Sphingomonadales</taxon>
        <taxon>Sphingomonadaceae</taxon>
        <taxon>Sphingomonas</taxon>
    </lineage>
</organism>
<keyword evidence="2" id="KW-1185">Reference proteome</keyword>
<proteinExistence type="predicted"/>
<protein>
    <submittedName>
        <fullName evidence="1">Uncharacterized protein</fullName>
    </submittedName>
</protein>
<name>A0A418WKS0_9SPHN</name>